<dbReference type="GO" id="GO:0051539">
    <property type="term" value="F:4 iron, 4 sulfur cluster binding"/>
    <property type="evidence" value="ECO:0007669"/>
    <property type="project" value="UniProtKB-KW"/>
</dbReference>
<keyword evidence="4" id="KW-0949">S-adenosyl-L-methionine</keyword>
<name>A0A1Y2K8T5_9PROT</name>
<dbReference type="InterPro" id="IPR007197">
    <property type="entry name" value="rSAM"/>
</dbReference>
<evidence type="ECO:0000256" key="3">
    <source>
        <dbReference type="ARBA" id="ARBA00022679"/>
    </source>
</evidence>
<sequence length="475" mass="54057">MNFLFVFAYEETNISQMKVHTPPLGIGYMAAFLKQAGHSVRAVDLQVQHKQDVFDNMDGVEMVGISILTNYFEHAVDLVSELRERGFNGKIVLGGPHVTALAEESLRDSGADYACVSEGEEVMLDFAAGKPGEEIPGICWIENGEFRQNPMRAFNKPLDEYPFPAIEVFQLERYGSYNMTLVSPSTRDGIIMTSRGCPFRCDFCYRDDINKRMRMRSAENIVAEIKQLKERYGYRKYSFIDDCFNANIKQAKRICQAIIDAKLDIIFTLPNGMRADLVDDELAGLMKKAGCIGANIGVESWDEGVAEKMDKRLKKDEVINAVQLFRKHGIICTAYFIMGHYWDTKESVKRNIEAVKELGADFFQFTNFVPVPGSPAYNMLRREGLLDIKSFREYSLFGSKLLFKHPILSETDIHSSIRIANQKAAFRLRTLVVMLKRPIILWNVFRQFGQIMALTKITEFGRPPDLKMSTNKTEA</sequence>
<evidence type="ECO:0000259" key="8">
    <source>
        <dbReference type="PROSITE" id="PS51332"/>
    </source>
</evidence>
<dbReference type="SMART" id="SM00729">
    <property type="entry name" value="Elp3"/>
    <property type="match status" value="1"/>
</dbReference>
<feature type="domain" description="Radical SAM core" evidence="9">
    <location>
        <begin position="182"/>
        <end position="406"/>
    </location>
</feature>
<dbReference type="STRING" id="1434232.MAIT1_00051"/>
<evidence type="ECO:0000256" key="1">
    <source>
        <dbReference type="ARBA" id="ARBA00001966"/>
    </source>
</evidence>
<dbReference type="OrthoDB" id="9801424at2"/>
<dbReference type="CDD" id="cd02068">
    <property type="entry name" value="radical_SAM_B12_BD"/>
    <property type="match status" value="1"/>
</dbReference>
<dbReference type="GO" id="GO:0046872">
    <property type="term" value="F:metal ion binding"/>
    <property type="evidence" value="ECO:0007669"/>
    <property type="project" value="UniProtKB-KW"/>
</dbReference>
<reference evidence="10 11" key="1">
    <citation type="journal article" date="2016" name="BMC Genomics">
        <title>Combined genomic and structural analyses of a cultured magnetotactic bacterium reveals its niche adaptation to a dynamic environment.</title>
        <authorList>
            <person name="Araujo A.C."/>
            <person name="Morillo V."/>
            <person name="Cypriano J."/>
            <person name="Teixeira L.C."/>
            <person name="Leao P."/>
            <person name="Lyra S."/>
            <person name="Almeida L.G."/>
            <person name="Bazylinski D.A."/>
            <person name="Vasconcellos A.T."/>
            <person name="Abreu F."/>
            <person name="Lins U."/>
        </authorList>
    </citation>
    <scope>NUCLEOTIDE SEQUENCE [LARGE SCALE GENOMIC DNA]</scope>
    <source>
        <strain evidence="10 11">IT-1</strain>
    </source>
</reference>
<accession>A0A1Y2K8T5</accession>
<evidence type="ECO:0000256" key="5">
    <source>
        <dbReference type="ARBA" id="ARBA00022723"/>
    </source>
</evidence>
<evidence type="ECO:0000313" key="10">
    <source>
        <dbReference type="EMBL" id="OSM07039.1"/>
    </source>
</evidence>
<keyword evidence="7" id="KW-0411">Iron-sulfur</keyword>
<dbReference type="InterPro" id="IPR034466">
    <property type="entry name" value="Methyltransferase_Class_B"/>
</dbReference>
<keyword evidence="6" id="KW-0408">Iron</keyword>
<feature type="domain" description="B12-binding" evidence="8">
    <location>
        <begin position="2"/>
        <end position="137"/>
    </location>
</feature>
<dbReference type="CDD" id="cd01335">
    <property type="entry name" value="Radical_SAM"/>
    <property type="match status" value="1"/>
</dbReference>
<dbReference type="SUPFAM" id="SSF52242">
    <property type="entry name" value="Cobalamin (vitamin B12)-binding domain"/>
    <property type="match status" value="1"/>
</dbReference>
<dbReference type="Gene3D" id="3.80.30.20">
    <property type="entry name" value="tm_1862 like domain"/>
    <property type="match status" value="1"/>
</dbReference>
<dbReference type="Gene3D" id="3.40.50.280">
    <property type="entry name" value="Cobalamin-binding domain"/>
    <property type="match status" value="1"/>
</dbReference>
<keyword evidence="2" id="KW-0489">Methyltransferase</keyword>
<dbReference type="SFLD" id="SFLDG01123">
    <property type="entry name" value="methyltransferase_(Class_B)"/>
    <property type="match status" value="1"/>
</dbReference>
<comment type="cofactor">
    <cofactor evidence="1">
        <name>[4Fe-4S] cluster</name>
        <dbReference type="ChEBI" id="CHEBI:49883"/>
    </cofactor>
</comment>
<dbReference type="PANTHER" id="PTHR43409:SF7">
    <property type="entry name" value="BLL1977 PROTEIN"/>
    <property type="match status" value="1"/>
</dbReference>
<evidence type="ECO:0000256" key="7">
    <source>
        <dbReference type="ARBA" id="ARBA00023014"/>
    </source>
</evidence>
<dbReference type="PANTHER" id="PTHR43409">
    <property type="entry name" value="ANAEROBIC MAGNESIUM-PROTOPORPHYRIN IX MONOMETHYL ESTER CYCLASE-RELATED"/>
    <property type="match status" value="1"/>
</dbReference>
<dbReference type="GO" id="GO:0031419">
    <property type="term" value="F:cobalamin binding"/>
    <property type="evidence" value="ECO:0007669"/>
    <property type="project" value="InterPro"/>
</dbReference>
<protein>
    <submittedName>
        <fullName evidence="10">Putative radical SAM protein</fullName>
    </submittedName>
</protein>
<dbReference type="InterPro" id="IPR023404">
    <property type="entry name" value="rSAM_horseshoe"/>
</dbReference>
<dbReference type="Pfam" id="PF02310">
    <property type="entry name" value="B12-binding"/>
    <property type="match status" value="1"/>
</dbReference>
<dbReference type="InterPro" id="IPR058240">
    <property type="entry name" value="rSAM_sf"/>
</dbReference>
<evidence type="ECO:0000313" key="11">
    <source>
        <dbReference type="Proteomes" id="UP000194003"/>
    </source>
</evidence>
<dbReference type="InterPro" id="IPR006158">
    <property type="entry name" value="Cobalamin-bd"/>
</dbReference>
<dbReference type="PROSITE" id="PS51918">
    <property type="entry name" value="RADICAL_SAM"/>
    <property type="match status" value="1"/>
</dbReference>
<dbReference type="InterPro" id="IPR006638">
    <property type="entry name" value="Elp3/MiaA/NifB-like_rSAM"/>
</dbReference>
<dbReference type="AlphaFoldDB" id="A0A1Y2K8T5"/>
<dbReference type="GO" id="GO:0003824">
    <property type="term" value="F:catalytic activity"/>
    <property type="evidence" value="ECO:0007669"/>
    <property type="project" value="InterPro"/>
</dbReference>
<dbReference type="Proteomes" id="UP000194003">
    <property type="component" value="Unassembled WGS sequence"/>
</dbReference>
<dbReference type="SUPFAM" id="SSF102114">
    <property type="entry name" value="Radical SAM enzymes"/>
    <property type="match status" value="1"/>
</dbReference>
<evidence type="ECO:0000256" key="2">
    <source>
        <dbReference type="ARBA" id="ARBA00022603"/>
    </source>
</evidence>
<dbReference type="PROSITE" id="PS51332">
    <property type="entry name" value="B12_BINDING"/>
    <property type="match status" value="1"/>
</dbReference>
<dbReference type="Pfam" id="PF04055">
    <property type="entry name" value="Radical_SAM"/>
    <property type="match status" value="1"/>
</dbReference>
<keyword evidence="5" id="KW-0479">Metal-binding</keyword>
<dbReference type="EMBL" id="LVJN01000015">
    <property type="protein sequence ID" value="OSM07039.1"/>
    <property type="molecule type" value="Genomic_DNA"/>
</dbReference>
<dbReference type="SFLD" id="SFLDS00029">
    <property type="entry name" value="Radical_SAM"/>
    <property type="match status" value="1"/>
</dbReference>
<dbReference type="InterPro" id="IPR051198">
    <property type="entry name" value="BchE-like"/>
</dbReference>
<dbReference type="InterPro" id="IPR036724">
    <property type="entry name" value="Cobalamin-bd_sf"/>
</dbReference>
<evidence type="ECO:0000256" key="6">
    <source>
        <dbReference type="ARBA" id="ARBA00023004"/>
    </source>
</evidence>
<dbReference type="RefSeq" id="WP_158089303.1">
    <property type="nucleotide sequence ID" value="NZ_LVJN01000015.1"/>
</dbReference>
<dbReference type="SFLD" id="SFLDG01082">
    <property type="entry name" value="B12-binding_domain_containing"/>
    <property type="match status" value="1"/>
</dbReference>
<comment type="caution">
    <text evidence="10">The sequence shown here is derived from an EMBL/GenBank/DDBJ whole genome shotgun (WGS) entry which is preliminary data.</text>
</comment>
<evidence type="ECO:0000259" key="9">
    <source>
        <dbReference type="PROSITE" id="PS51918"/>
    </source>
</evidence>
<keyword evidence="3" id="KW-0808">Transferase</keyword>
<keyword evidence="11" id="KW-1185">Reference proteome</keyword>
<evidence type="ECO:0000256" key="4">
    <source>
        <dbReference type="ARBA" id="ARBA00022691"/>
    </source>
</evidence>
<organism evidence="10 11">
    <name type="scientific">Magnetofaba australis IT-1</name>
    <dbReference type="NCBI Taxonomy" id="1434232"/>
    <lineage>
        <taxon>Bacteria</taxon>
        <taxon>Pseudomonadati</taxon>
        <taxon>Pseudomonadota</taxon>
        <taxon>Magnetococcia</taxon>
        <taxon>Magnetococcales</taxon>
        <taxon>Magnetococcaceae</taxon>
        <taxon>Magnetofaba</taxon>
    </lineage>
</organism>
<proteinExistence type="predicted"/>
<gene>
    <name evidence="10" type="ORF">MAIT1_00051</name>
</gene>